<protein>
    <submittedName>
        <fullName evidence="1">Uncharacterized protein</fullName>
    </submittedName>
</protein>
<proteinExistence type="predicted"/>
<organism evidence="1 2">
    <name type="scientific">Diphasiastrum complanatum</name>
    <name type="common">Issler's clubmoss</name>
    <name type="synonym">Lycopodium complanatum</name>
    <dbReference type="NCBI Taxonomy" id="34168"/>
    <lineage>
        <taxon>Eukaryota</taxon>
        <taxon>Viridiplantae</taxon>
        <taxon>Streptophyta</taxon>
        <taxon>Embryophyta</taxon>
        <taxon>Tracheophyta</taxon>
        <taxon>Lycopodiopsida</taxon>
        <taxon>Lycopodiales</taxon>
        <taxon>Lycopodiaceae</taxon>
        <taxon>Lycopodioideae</taxon>
        <taxon>Diphasiastrum</taxon>
    </lineage>
</organism>
<dbReference type="Proteomes" id="UP001162992">
    <property type="component" value="Chromosome 18"/>
</dbReference>
<reference evidence="2" key="1">
    <citation type="journal article" date="2024" name="Proc. Natl. Acad. Sci. U.S.A.">
        <title>Extraordinary preservation of gene collinearity over three hundred million years revealed in homosporous lycophytes.</title>
        <authorList>
            <person name="Li C."/>
            <person name="Wickell D."/>
            <person name="Kuo L.Y."/>
            <person name="Chen X."/>
            <person name="Nie B."/>
            <person name="Liao X."/>
            <person name="Peng D."/>
            <person name="Ji J."/>
            <person name="Jenkins J."/>
            <person name="Williams M."/>
            <person name="Shu S."/>
            <person name="Plott C."/>
            <person name="Barry K."/>
            <person name="Rajasekar S."/>
            <person name="Grimwood J."/>
            <person name="Han X."/>
            <person name="Sun S."/>
            <person name="Hou Z."/>
            <person name="He W."/>
            <person name="Dai G."/>
            <person name="Sun C."/>
            <person name="Schmutz J."/>
            <person name="Leebens-Mack J.H."/>
            <person name="Li F.W."/>
            <person name="Wang L."/>
        </authorList>
    </citation>
    <scope>NUCLEOTIDE SEQUENCE [LARGE SCALE GENOMIC DNA]</scope>
    <source>
        <strain evidence="2">cv. PW_Plant_1</strain>
    </source>
</reference>
<comment type="caution">
    <text evidence="1">The sequence shown here is derived from an EMBL/GenBank/DDBJ whole genome shotgun (WGS) entry which is preliminary data.</text>
</comment>
<gene>
    <name evidence="1" type="ORF">O6H91_18G031200</name>
</gene>
<accession>A0ACC2B0G3</accession>
<name>A0ACC2B0G3_DIPCM</name>
<dbReference type="EMBL" id="CM055109">
    <property type="protein sequence ID" value="KAJ7522917.1"/>
    <property type="molecule type" value="Genomic_DNA"/>
</dbReference>
<evidence type="ECO:0000313" key="1">
    <source>
        <dbReference type="EMBL" id="KAJ7522917.1"/>
    </source>
</evidence>
<evidence type="ECO:0000313" key="2">
    <source>
        <dbReference type="Proteomes" id="UP001162992"/>
    </source>
</evidence>
<keyword evidence="2" id="KW-1185">Reference proteome</keyword>
<sequence length="598" mass="67171">MAEAGVEASGLEAAANGRVAKENVETGGDPEKQFILGEDDKAKASLPTEKAQKNEGAEKDVKEGKLEAEIKGKDQREQGKAERGGKEEDSEMKDREVEERQEQAEDVPVKKKRGRKPKGAKIAAGEKQNSVAEKQEGESKKRKLSITEPLTPIDRPSRERKSIDRFVASTEKDKIKGVQILKGSGTALKDIPNVAYNLSKRNKADSILSSLHSLLYGGHRIKGTFIKNNILQFSGYVWGENEEKDKAKVKEKLDRFTKEGLIAFASLLDIKVSKTSIKKEELIVKLFEFLESPYQTTDELLEEKEQELKGKKRKSLTPGKRTRGRPPKKQKTDDTPAKRGRKKRQVFDEGSDEEVLEEEEEPESKTIQKDADEEVFEERMTPRKKFTKGKVTLVAKEEKASEEKKEKKRNLKTPPKLPSISKVDLKKESPKSTPKVFSRKDKKERDLKKEVKKEEKGKTGKESKATEKVQVKSNAKEKSVHLTGKKQAIKETSKQIVMLGKGVAKGKETVKPEKAVQAFPTDAKLRDEICELLQVADFSKVTFTDVVKQLEAKFNVSLLEKKAHVKVLIREELSKITVGDDGEDKDEEQAVDADRNNA</sequence>